<dbReference type="AlphaFoldDB" id="A0A6L6JG62"/>
<accession>A0A6L6JG62</accession>
<dbReference type="PANTHER" id="PTHR32182">
    <property type="entry name" value="DNA REPLICATION AND REPAIR PROTEIN RECF"/>
    <property type="match status" value="1"/>
</dbReference>
<reference evidence="1 2" key="1">
    <citation type="submission" date="2019-11" db="EMBL/GenBank/DDBJ databases">
        <authorList>
            <person name="Dong K."/>
        </authorList>
    </citation>
    <scope>NUCLEOTIDE SEQUENCE [LARGE SCALE GENOMIC DNA]</scope>
    <source>
        <strain evidence="1 2">NBRC 111993</strain>
    </source>
</reference>
<dbReference type="InterPro" id="IPR027417">
    <property type="entry name" value="P-loop_NTPase"/>
</dbReference>
<dbReference type="GO" id="GO:0000731">
    <property type="term" value="P:DNA synthesis involved in DNA repair"/>
    <property type="evidence" value="ECO:0007669"/>
    <property type="project" value="TreeGrafter"/>
</dbReference>
<name>A0A6L6JG62_9RHOB</name>
<dbReference type="GO" id="GO:0006302">
    <property type="term" value="P:double-strand break repair"/>
    <property type="evidence" value="ECO:0007669"/>
    <property type="project" value="TreeGrafter"/>
</dbReference>
<comment type="caution">
    <text evidence="1">The sequence shown here is derived from an EMBL/GenBank/DDBJ whole genome shotgun (WGS) entry which is preliminary data.</text>
</comment>
<dbReference type="PANTHER" id="PTHR32182:SF22">
    <property type="entry name" value="ATP-DEPENDENT ENDONUCLEASE, OLD FAMILY-RELATED"/>
    <property type="match status" value="1"/>
</dbReference>
<sequence length="578" mass="65163">MNISKINIENIRGFENVSLTVNLRPNVTNILVAPNGFGKSSISTAFNCARGSKLNVDEKDKHRKRDAAVSRLSIEYDGNTLHADSGLNEISGRFDIHVIRSNIEPKAKLPKINGFTVAKPYLEIPSLDLGPALDKEKINFDINKYKPLFGGNSKVVPNLSARCDDELLRSELLSVIDSIDKLQQKKSSDFFGEVIQTVKGLGGTKASISDNVAGKYARKVDELPHLKAVFDVVMKHGQGQNTWLDCAMICYILMDLSRSDRPNLKKWLQYAAYSKRLQSLKDFIGDINGAWVTAEIKETKGRVLVNFPDASSLSNGQRDLLYFGCNLLRTRETTNTKPCILLIDEVFDYLDDANIVVAQYFLSKLIDTYRKEGRQIYICLLTHLDPLYFKGYALKRQQTVYLGDTTQKISETMRKVIAHRDDACWAADLSRHFLHYHPIDRDISEIFNTTYGLPKKHGKSHGFYDFLKEEWDKCLAGGGSYDPFAVCAYVRVQIEQCTYSKIQTQPEREKFLLECNGTANKLEFAESMGIPVPEACLLLGVVYNDALHRKGAIDQSSTIALKLRNLGLQSMMKQAINW</sequence>
<dbReference type="Gene3D" id="3.40.50.300">
    <property type="entry name" value="P-loop containing nucleotide triphosphate hydrolases"/>
    <property type="match status" value="1"/>
</dbReference>
<dbReference type="SUPFAM" id="SSF52540">
    <property type="entry name" value="P-loop containing nucleoside triphosphate hydrolases"/>
    <property type="match status" value="1"/>
</dbReference>
<evidence type="ECO:0000313" key="1">
    <source>
        <dbReference type="EMBL" id="MTH80178.1"/>
    </source>
</evidence>
<proteinExistence type="predicted"/>
<evidence type="ECO:0000313" key="2">
    <source>
        <dbReference type="Proteomes" id="UP000478183"/>
    </source>
</evidence>
<gene>
    <name evidence="1" type="ORF">GL286_21000</name>
</gene>
<organism evidence="1 2">
    <name type="scientific">Paracoccus aestuariivivens</name>
    <dbReference type="NCBI Taxonomy" id="1820333"/>
    <lineage>
        <taxon>Bacteria</taxon>
        <taxon>Pseudomonadati</taxon>
        <taxon>Pseudomonadota</taxon>
        <taxon>Alphaproteobacteria</taxon>
        <taxon>Rhodobacterales</taxon>
        <taxon>Paracoccaceae</taxon>
        <taxon>Paracoccus</taxon>
    </lineage>
</organism>
<dbReference type="OrthoDB" id="1068645at2"/>
<dbReference type="Proteomes" id="UP000478183">
    <property type="component" value="Unassembled WGS sequence"/>
</dbReference>
<dbReference type="RefSeq" id="WP_155097529.1">
    <property type="nucleotide sequence ID" value="NZ_WMIE01000031.1"/>
</dbReference>
<protein>
    <submittedName>
        <fullName evidence="1">Uncharacterized protein</fullName>
    </submittedName>
</protein>
<dbReference type="EMBL" id="WMIE01000031">
    <property type="protein sequence ID" value="MTH80178.1"/>
    <property type="molecule type" value="Genomic_DNA"/>
</dbReference>
<keyword evidence="2" id="KW-1185">Reference proteome</keyword>